<feature type="compositionally biased region" description="Polar residues" evidence="11">
    <location>
        <begin position="571"/>
        <end position="581"/>
    </location>
</feature>
<dbReference type="InterPro" id="IPR036871">
    <property type="entry name" value="PX_dom_sf"/>
</dbReference>
<evidence type="ECO:0000256" key="11">
    <source>
        <dbReference type="SAM" id="MobiDB-lite"/>
    </source>
</evidence>
<dbReference type="Proteomes" id="UP001146351">
    <property type="component" value="Unassembled WGS sequence"/>
</dbReference>
<dbReference type="SMART" id="SM00312">
    <property type="entry name" value="PX"/>
    <property type="match status" value="1"/>
</dbReference>
<feature type="compositionally biased region" description="Basic and acidic residues" evidence="11">
    <location>
        <begin position="795"/>
        <end position="804"/>
    </location>
</feature>
<comment type="caution">
    <text evidence="13">The sequence shown here is derived from an EMBL/GenBank/DDBJ whole genome shotgun (WGS) entry which is preliminary data.</text>
</comment>
<dbReference type="InterPro" id="IPR035704">
    <property type="entry name" value="SNX8/Mvp1_PX"/>
</dbReference>
<dbReference type="GO" id="GO:0016020">
    <property type="term" value="C:membrane"/>
    <property type="evidence" value="ECO:0007669"/>
    <property type="project" value="UniProtKB-SubCell"/>
</dbReference>
<feature type="compositionally biased region" description="Polar residues" evidence="11">
    <location>
        <begin position="701"/>
        <end position="714"/>
    </location>
</feature>
<dbReference type="CDD" id="cd06866">
    <property type="entry name" value="PX_SNX8_Mvp1p_like"/>
    <property type="match status" value="1"/>
</dbReference>
<dbReference type="GO" id="GO:0042147">
    <property type="term" value="P:retrograde transport, endosome to Golgi"/>
    <property type="evidence" value="ECO:0007669"/>
    <property type="project" value="InterPro"/>
</dbReference>
<feature type="compositionally biased region" description="Gly residues" evidence="11">
    <location>
        <begin position="816"/>
        <end position="827"/>
    </location>
</feature>
<evidence type="ECO:0000256" key="1">
    <source>
        <dbReference type="ARBA" id="ARBA00002474"/>
    </source>
</evidence>
<dbReference type="CDD" id="cd07597">
    <property type="entry name" value="BAR_SNX8"/>
    <property type="match status" value="1"/>
</dbReference>
<evidence type="ECO:0000256" key="4">
    <source>
        <dbReference type="ARBA" id="ARBA00010883"/>
    </source>
</evidence>
<dbReference type="Gene3D" id="3.30.1520.10">
    <property type="entry name" value="Phox-like domain"/>
    <property type="match status" value="1"/>
</dbReference>
<dbReference type="PANTHER" id="PTHR47554">
    <property type="entry name" value="SORTING NEXIN MVP1"/>
    <property type="match status" value="1"/>
</dbReference>
<dbReference type="Pfam" id="PF19566">
    <property type="entry name" value="Snx8_BAR_dom"/>
    <property type="match status" value="1"/>
</dbReference>
<keyword evidence="7" id="KW-0963">Cytoplasm</keyword>
<gene>
    <name evidence="13" type="ORF">N7492_001837</name>
</gene>
<feature type="compositionally biased region" description="Basic and acidic residues" evidence="11">
    <location>
        <begin position="753"/>
        <end position="769"/>
    </location>
</feature>
<evidence type="ECO:0000256" key="9">
    <source>
        <dbReference type="ARBA" id="ARBA00023136"/>
    </source>
</evidence>
<sequence>MATIQERLFTYTVCESIILNAIRDGSHDALHGIMNVTMKGALGWNAMNNFRFAWTAKIVQVARERYAPGHFVKHIDASAASNGLQPGPSPGGDIPKAARAINQILDCHCLDCFRFLVGKNIIAVEGADRHGTTYFDRSLLRRNSRCRDASVEFWDYMLCKLPMSVLLERKTGPKRHFTRLSGTILAWAANYERLFRRWLDRVYTFYTQSDAGAEPDGGYLDGLIKADAGLKIAMWADADMAEKLYSLKINITEFWEGRTFHFWSVLVMRKDAARLSLIPWLTRVPPPVGLNQTHRYSPSHHLPYGRWPPWFVSIWIGDAEAADAFCNVPNIDPLARGWDKTIVSKPPVSRLIGFAVTNRFDDSSVPLLGQWLRRARVCPEWDSCLPDVLTLLDEIFWELQSALDKCLARWEPRSPAAIERANAQLLKREKLLEVGAQLVRLMIDEGAPPGEYPSLAYIPDYANWFHWMGRFRPDYPDLAPLFEQLDQPQTTAHSELRAIGKSSSLLHPQTSLTSRNFIPGGDSMSLFGTSPEGPSGAHSAHRSKSSLFADEFGGGSSSLFADDDGDDGSSTTWNPQNSTAKRTARRDLVQTLLPATDVPESYVDAYDLILNSGDRVGSGVGLTSVREILSSSGLTASDQGKIFNLVVSSDHESSGRLGRAEFNVLLALVGLAQDGEDLSFDAVDDRRTKLPQPRSGFLDQLRTSNDSATPQPDRSATPPPQTTPLQEPNSARSRRSRRESLGGLEADPWGSPEMHRNHNHEPGATEDRIINGYGSMRSTTNAWSSKPSEDTDQNQAHRPDHTNSRADTLVPSSAGSGWGGNIGGAVGGESTFDGTQRPSLVEETVTITMLPEKEGLFMFQHRNYEVKSARRGSTVIRRYSDFVWLLDCLQKRFPFRQLPLLPPKRVAVNGTHLSADSNSFLEKRRRGLIRFTNSLVRHPVLGQEQLVVMFLTVPTELSVWRKQATISVQDEFFGRALPPDLEDSLPVTLNDTFDTVRSGVSRSAEIYINLCALLERLAKRNDGLAADHLRFSLALQSLTEVTKDTYSVDQNDVPSLNEGITATARHLSASQSLLEDEARAWSDGVLEDLKRQRDSLVSVREMFDRRDRYARDNIPQLERRIETNERKLQELRSRPPGTAKPGEVEKVEDSIFKDKESIVQQHARGIFIRECIRDELVHFQQSQYHISRLHQDWSQERVKYSELQADNWRRLSDEVEGMPTGE</sequence>
<keyword evidence="14" id="KW-1185">Reference proteome</keyword>
<dbReference type="InterPro" id="IPR027267">
    <property type="entry name" value="AH/BAR_dom_sf"/>
</dbReference>
<reference evidence="13" key="1">
    <citation type="submission" date="2022-11" db="EMBL/GenBank/DDBJ databases">
        <authorList>
            <person name="Petersen C."/>
        </authorList>
    </citation>
    <scope>NUCLEOTIDE SEQUENCE</scope>
    <source>
        <strain evidence="13">IBT 21917</strain>
    </source>
</reference>
<dbReference type="GO" id="GO:0005768">
    <property type="term" value="C:endosome"/>
    <property type="evidence" value="ECO:0007669"/>
    <property type="project" value="TreeGrafter"/>
</dbReference>
<dbReference type="FunFam" id="1.20.1270.60:FF:000072">
    <property type="entry name" value="Sorting nexin MVP1"/>
    <property type="match status" value="1"/>
</dbReference>
<keyword evidence="6" id="KW-0813">Transport</keyword>
<dbReference type="Gene3D" id="1.10.238.10">
    <property type="entry name" value="EF-hand"/>
    <property type="match status" value="1"/>
</dbReference>
<organism evidence="13 14">
    <name type="scientific">Penicillium capsulatum</name>
    <dbReference type="NCBI Taxonomy" id="69766"/>
    <lineage>
        <taxon>Eukaryota</taxon>
        <taxon>Fungi</taxon>
        <taxon>Dikarya</taxon>
        <taxon>Ascomycota</taxon>
        <taxon>Pezizomycotina</taxon>
        <taxon>Eurotiomycetes</taxon>
        <taxon>Eurotiomycetidae</taxon>
        <taxon>Eurotiales</taxon>
        <taxon>Aspergillaceae</taxon>
        <taxon>Penicillium</taxon>
    </lineage>
</organism>
<comment type="similarity">
    <text evidence="4">Belongs to the sorting nexin family.</text>
</comment>
<dbReference type="PROSITE" id="PS50195">
    <property type="entry name" value="PX"/>
    <property type="match status" value="1"/>
</dbReference>
<dbReference type="GO" id="GO:0032266">
    <property type="term" value="F:phosphatidylinositol-3-phosphate binding"/>
    <property type="evidence" value="ECO:0007669"/>
    <property type="project" value="TreeGrafter"/>
</dbReference>
<dbReference type="Gene3D" id="1.20.1270.60">
    <property type="entry name" value="Arfaptin homology (AH) domain/BAR domain"/>
    <property type="match status" value="1"/>
</dbReference>
<feature type="compositionally biased region" description="Polar residues" evidence="11">
    <location>
        <begin position="776"/>
        <end position="786"/>
    </location>
</feature>
<evidence type="ECO:0000256" key="10">
    <source>
        <dbReference type="ARBA" id="ARBA00072009"/>
    </source>
</evidence>
<feature type="domain" description="PX" evidence="12">
    <location>
        <begin position="842"/>
        <end position="957"/>
    </location>
</feature>
<name>A0A9W9IVF7_9EURO</name>
<evidence type="ECO:0000313" key="14">
    <source>
        <dbReference type="Proteomes" id="UP001146351"/>
    </source>
</evidence>
<evidence type="ECO:0000256" key="5">
    <source>
        <dbReference type="ARBA" id="ARBA00014268"/>
    </source>
</evidence>
<dbReference type="EMBL" id="JAPQKO010000001">
    <property type="protein sequence ID" value="KAJ5184221.1"/>
    <property type="molecule type" value="Genomic_DNA"/>
</dbReference>
<evidence type="ECO:0000256" key="2">
    <source>
        <dbReference type="ARBA" id="ARBA00004287"/>
    </source>
</evidence>
<evidence type="ECO:0000313" key="13">
    <source>
        <dbReference type="EMBL" id="KAJ5184221.1"/>
    </source>
</evidence>
<proteinExistence type="inferred from homology"/>
<comment type="subcellular location">
    <subcellularLocation>
        <location evidence="3">Cytoplasm</location>
    </subcellularLocation>
    <subcellularLocation>
        <location evidence="2">Membrane</location>
        <topology evidence="2">Peripheral membrane protein</topology>
        <orientation evidence="2">Cytoplasmic side</orientation>
    </subcellularLocation>
</comment>
<keyword evidence="9" id="KW-0472">Membrane</keyword>
<dbReference type="GO" id="GO:0005829">
    <property type="term" value="C:cytosol"/>
    <property type="evidence" value="ECO:0007669"/>
    <property type="project" value="GOC"/>
</dbReference>
<feature type="region of interest" description="Disordered" evidence="11">
    <location>
        <begin position="683"/>
        <end position="836"/>
    </location>
</feature>
<reference evidence="13" key="2">
    <citation type="journal article" date="2023" name="IMA Fungus">
        <title>Comparative genomic study of the Penicillium genus elucidates a diverse pangenome and 15 lateral gene transfer events.</title>
        <authorList>
            <person name="Petersen C."/>
            <person name="Sorensen T."/>
            <person name="Nielsen M.R."/>
            <person name="Sondergaard T.E."/>
            <person name="Sorensen J.L."/>
            <person name="Fitzpatrick D.A."/>
            <person name="Frisvad J.C."/>
            <person name="Nielsen K.L."/>
        </authorList>
    </citation>
    <scope>NUCLEOTIDE SEQUENCE</scope>
    <source>
        <strain evidence="13">IBT 21917</strain>
    </source>
</reference>
<comment type="function">
    <text evidence="1">Required for vacuolar protein sorting.</text>
</comment>
<feature type="region of interest" description="Disordered" evidence="11">
    <location>
        <begin position="559"/>
        <end position="585"/>
    </location>
</feature>
<evidence type="ECO:0000256" key="7">
    <source>
        <dbReference type="ARBA" id="ARBA00022490"/>
    </source>
</evidence>
<dbReference type="OrthoDB" id="10064318at2759"/>
<dbReference type="SUPFAM" id="SSF64268">
    <property type="entry name" value="PX domain"/>
    <property type="match status" value="1"/>
</dbReference>
<dbReference type="Pfam" id="PF00787">
    <property type="entry name" value="PX"/>
    <property type="match status" value="1"/>
</dbReference>
<accession>A0A9W9IVF7</accession>
<feature type="region of interest" description="Disordered" evidence="11">
    <location>
        <begin position="523"/>
        <end position="543"/>
    </location>
</feature>
<dbReference type="InterPro" id="IPR045734">
    <property type="entry name" value="Snx8_BAR_dom"/>
</dbReference>
<dbReference type="PANTHER" id="PTHR47554:SF1">
    <property type="entry name" value="SORTING NEXIN MVP1"/>
    <property type="match status" value="1"/>
</dbReference>
<evidence type="ECO:0000259" key="12">
    <source>
        <dbReference type="PROSITE" id="PS50195"/>
    </source>
</evidence>
<dbReference type="GO" id="GO:0006623">
    <property type="term" value="P:protein targeting to vacuole"/>
    <property type="evidence" value="ECO:0007669"/>
    <property type="project" value="TreeGrafter"/>
</dbReference>
<dbReference type="AlphaFoldDB" id="A0A9W9IVF7"/>
<evidence type="ECO:0000256" key="3">
    <source>
        <dbReference type="ARBA" id="ARBA00004496"/>
    </source>
</evidence>
<dbReference type="FunFam" id="3.30.1520.10:FF:000037">
    <property type="entry name" value="Sorting nexin mvp-1"/>
    <property type="match status" value="1"/>
</dbReference>
<dbReference type="InterPro" id="IPR028662">
    <property type="entry name" value="SNX8/Mvp1"/>
</dbReference>
<evidence type="ECO:0000256" key="8">
    <source>
        <dbReference type="ARBA" id="ARBA00022927"/>
    </source>
</evidence>
<evidence type="ECO:0000256" key="6">
    <source>
        <dbReference type="ARBA" id="ARBA00022448"/>
    </source>
</evidence>
<protein>
    <recommendedName>
        <fullName evidence="5">Sorting nexin MVP1</fullName>
    </recommendedName>
    <alternativeName>
        <fullName evidence="10">Sorting nexin mvp1</fullName>
    </alternativeName>
</protein>
<dbReference type="InterPro" id="IPR001683">
    <property type="entry name" value="PX_dom"/>
</dbReference>
<keyword evidence="8" id="KW-0653">Protein transport</keyword>